<dbReference type="PANTHER" id="PTHR45138:SF9">
    <property type="entry name" value="DIGUANYLATE CYCLASE DGCM-RELATED"/>
    <property type="match status" value="1"/>
</dbReference>
<sequence>MSHSNNAGRRSDIRMRPADEADSFGQTRETLDFWTNCIGAPVLVVDRYERTVRFGNQSAASFFGLPVEALANRPMADLLGEECAQFTDHIWSNAPVGTPGEPFILNAVVKAEQRSLLMRLTTVVVEGEALRLFTISDAPVGGTVALASWQENLISLLNWLPFGFEIGNLDDEIQFSNAQCVELFGYEQSDLPTPEDWWRLAYPDPHYRRFAREKWESSIAAARAENREMTPFDLEVTAKDGSTRTIQFRHRTIGNFNINLFLDVTSERAYARELQRLADTDSLTGAMTRRRFFQEAEKRFDAAQANAPHAILMLDIDHFKQINDAFGHGTGDLVLEEFTRRCRSVIGRDDLFARVGGEEFAVLLRYDDAKTVVEMAERIRRTIYATPFEVGGVALAVTVSLGVAMRLSSEHAVDLTISRADRALYEAKNTGRNRVAIAAAQME</sequence>
<dbReference type="Pfam" id="PF13188">
    <property type="entry name" value="PAS_8"/>
    <property type="match status" value="1"/>
</dbReference>
<name>A0A2U2DHT3_9HYPH</name>
<feature type="compositionally biased region" description="Basic and acidic residues" evidence="3">
    <location>
        <begin position="9"/>
        <end position="19"/>
    </location>
</feature>
<dbReference type="EMBL" id="QFBC01000020">
    <property type="protein sequence ID" value="PWE52877.1"/>
    <property type="molecule type" value="Genomic_DNA"/>
</dbReference>
<dbReference type="InterPro" id="IPR029787">
    <property type="entry name" value="Nucleotide_cyclase"/>
</dbReference>
<dbReference type="PANTHER" id="PTHR45138">
    <property type="entry name" value="REGULATORY COMPONENTS OF SENSORY TRANSDUCTION SYSTEM"/>
    <property type="match status" value="1"/>
</dbReference>
<dbReference type="OrthoDB" id="9812260at2"/>
<dbReference type="SMART" id="SM00091">
    <property type="entry name" value="PAS"/>
    <property type="match status" value="2"/>
</dbReference>
<dbReference type="AlphaFoldDB" id="A0A2U2DHT3"/>
<dbReference type="GO" id="GO:0052621">
    <property type="term" value="F:diguanylate cyclase activity"/>
    <property type="evidence" value="ECO:0007669"/>
    <property type="project" value="UniProtKB-EC"/>
</dbReference>
<feature type="region of interest" description="Disordered" evidence="3">
    <location>
        <begin position="1"/>
        <end position="21"/>
    </location>
</feature>
<accession>A0A2U2DHT3</accession>
<dbReference type="GO" id="GO:1902201">
    <property type="term" value="P:negative regulation of bacterial-type flagellum-dependent cell motility"/>
    <property type="evidence" value="ECO:0007669"/>
    <property type="project" value="TreeGrafter"/>
</dbReference>
<evidence type="ECO:0000256" key="1">
    <source>
        <dbReference type="ARBA" id="ARBA00012528"/>
    </source>
</evidence>
<evidence type="ECO:0000256" key="3">
    <source>
        <dbReference type="SAM" id="MobiDB-lite"/>
    </source>
</evidence>
<keyword evidence="6" id="KW-1185">Reference proteome</keyword>
<dbReference type="RefSeq" id="WP_109461774.1">
    <property type="nucleotide sequence ID" value="NZ_QFBC01000020.1"/>
</dbReference>
<dbReference type="Proteomes" id="UP000245252">
    <property type="component" value="Unassembled WGS sequence"/>
</dbReference>
<feature type="domain" description="GGDEF" evidence="4">
    <location>
        <begin position="307"/>
        <end position="440"/>
    </location>
</feature>
<evidence type="ECO:0000256" key="2">
    <source>
        <dbReference type="ARBA" id="ARBA00034247"/>
    </source>
</evidence>
<dbReference type="EC" id="2.7.7.65" evidence="1"/>
<dbReference type="NCBIfam" id="TIGR00254">
    <property type="entry name" value="GGDEF"/>
    <property type="match status" value="1"/>
</dbReference>
<proteinExistence type="predicted"/>
<dbReference type="SUPFAM" id="SSF55785">
    <property type="entry name" value="PYP-like sensor domain (PAS domain)"/>
    <property type="match status" value="2"/>
</dbReference>
<dbReference type="InterPro" id="IPR035965">
    <property type="entry name" value="PAS-like_dom_sf"/>
</dbReference>
<dbReference type="InterPro" id="IPR000160">
    <property type="entry name" value="GGDEF_dom"/>
</dbReference>
<dbReference type="SUPFAM" id="SSF55073">
    <property type="entry name" value="Nucleotide cyclase"/>
    <property type="match status" value="1"/>
</dbReference>
<evidence type="ECO:0000313" key="6">
    <source>
        <dbReference type="Proteomes" id="UP000245252"/>
    </source>
</evidence>
<dbReference type="GO" id="GO:0043709">
    <property type="term" value="P:cell adhesion involved in single-species biofilm formation"/>
    <property type="evidence" value="ECO:0007669"/>
    <property type="project" value="TreeGrafter"/>
</dbReference>
<dbReference type="InterPro" id="IPR000014">
    <property type="entry name" value="PAS"/>
</dbReference>
<reference evidence="5 6" key="1">
    <citation type="submission" date="2018-05" db="EMBL/GenBank/DDBJ databases">
        <title>The draft genome of strain NS-104.</title>
        <authorList>
            <person name="Hang P."/>
            <person name="Jiang J."/>
        </authorList>
    </citation>
    <scope>NUCLEOTIDE SEQUENCE [LARGE SCALE GENOMIC DNA]</scope>
    <source>
        <strain evidence="5 6">NS-104</strain>
    </source>
</reference>
<evidence type="ECO:0000259" key="4">
    <source>
        <dbReference type="PROSITE" id="PS50887"/>
    </source>
</evidence>
<evidence type="ECO:0000313" key="5">
    <source>
        <dbReference type="EMBL" id="PWE52877.1"/>
    </source>
</evidence>
<dbReference type="Pfam" id="PF00990">
    <property type="entry name" value="GGDEF"/>
    <property type="match status" value="1"/>
</dbReference>
<comment type="caution">
    <text evidence="5">The sequence shown here is derived from an EMBL/GenBank/DDBJ whole genome shotgun (WGS) entry which is preliminary data.</text>
</comment>
<dbReference type="CDD" id="cd01949">
    <property type="entry name" value="GGDEF"/>
    <property type="match status" value="1"/>
</dbReference>
<dbReference type="Gene3D" id="3.30.450.20">
    <property type="entry name" value="PAS domain"/>
    <property type="match status" value="1"/>
</dbReference>
<dbReference type="PROSITE" id="PS50887">
    <property type="entry name" value="GGDEF"/>
    <property type="match status" value="1"/>
</dbReference>
<dbReference type="InterPro" id="IPR050469">
    <property type="entry name" value="Diguanylate_Cyclase"/>
</dbReference>
<organism evidence="5 6">
    <name type="scientific">Metarhizobium album</name>
    <dbReference type="NCBI Taxonomy" id="2182425"/>
    <lineage>
        <taxon>Bacteria</taxon>
        <taxon>Pseudomonadati</taxon>
        <taxon>Pseudomonadota</taxon>
        <taxon>Alphaproteobacteria</taxon>
        <taxon>Hyphomicrobiales</taxon>
        <taxon>Rhizobiaceae</taxon>
        <taxon>Metarhizobium</taxon>
    </lineage>
</organism>
<protein>
    <recommendedName>
        <fullName evidence="1">diguanylate cyclase</fullName>
        <ecNumber evidence="1">2.7.7.65</ecNumber>
    </recommendedName>
</protein>
<dbReference type="GO" id="GO:0005886">
    <property type="term" value="C:plasma membrane"/>
    <property type="evidence" value="ECO:0007669"/>
    <property type="project" value="TreeGrafter"/>
</dbReference>
<comment type="catalytic activity">
    <reaction evidence="2">
        <text>2 GTP = 3',3'-c-di-GMP + 2 diphosphate</text>
        <dbReference type="Rhea" id="RHEA:24898"/>
        <dbReference type="ChEBI" id="CHEBI:33019"/>
        <dbReference type="ChEBI" id="CHEBI:37565"/>
        <dbReference type="ChEBI" id="CHEBI:58805"/>
        <dbReference type="EC" id="2.7.7.65"/>
    </reaction>
</comment>
<gene>
    <name evidence="5" type="ORF">DEM27_29225</name>
</gene>
<dbReference type="FunFam" id="3.30.70.270:FF:000001">
    <property type="entry name" value="Diguanylate cyclase domain protein"/>
    <property type="match status" value="1"/>
</dbReference>
<dbReference type="Gene3D" id="3.30.70.270">
    <property type="match status" value="1"/>
</dbReference>
<dbReference type="InterPro" id="IPR043128">
    <property type="entry name" value="Rev_trsase/Diguanyl_cyclase"/>
</dbReference>
<dbReference type="SMART" id="SM00267">
    <property type="entry name" value="GGDEF"/>
    <property type="match status" value="1"/>
</dbReference>